<dbReference type="GO" id="GO:0008270">
    <property type="term" value="F:zinc ion binding"/>
    <property type="evidence" value="ECO:0007669"/>
    <property type="project" value="UniProtKB-KW"/>
</dbReference>
<dbReference type="AlphaFoldDB" id="A0A084B7C7"/>
<dbReference type="Gene3D" id="3.30.160.60">
    <property type="entry name" value="Classic Zinc Finger"/>
    <property type="match status" value="1"/>
</dbReference>
<dbReference type="OrthoDB" id="4939931at2759"/>
<keyword evidence="1" id="KW-0863">Zinc-finger</keyword>
<dbReference type="Proteomes" id="UP000028045">
    <property type="component" value="Unassembled WGS sequence"/>
</dbReference>
<feature type="region of interest" description="Disordered" evidence="2">
    <location>
        <begin position="362"/>
        <end position="385"/>
    </location>
</feature>
<organism evidence="4 5">
    <name type="scientific">Stachybotrys chartarum (strain CBS 109288 / IBT 7711)</name>
    <name type="common">Toxic black mold</name>
    <name type="synonym">Stilbospora chartarum</name>
    <dbReference type="NCBI Taxonomy" id="1280523"/>
    <lineage>
        <taxon>Eukaryota</taxon>
        <taxon>Fungi</taxon>
        <taxon>Dikarya</taxon>
        <taxon>Ascomycota</taxon>
        <taxon>Pezizomycotina</taxon>
        <taxon>Sordariomycetes</taxon>
        <taxon>Hypocreomycetidae</taxon>
        <taxon>Hypocreales</taxon>
        <taxon>Stachybotryaceae</taxon>
        <taxon>Stachybotrys</taxon>
    </lineage>
</organism>
<evidence type="ECO:0000313" key="4">
    <source>
        <dbReference type="EMBL" id="KEY73456.1"/>
    </source>
</evidence>
<keyword evidence="1" id="KW-0479">Metal-binding</keyword>
<dbReference type="EMBL" id="KL647836">
    <property type="protein sequence ID" value="KEY73456.1"/>
    <property type="molecule type" value="Genomic_DNA"/>
</dbReference>
<feature type="compositionally biased region" description="Low complexity" evidence="2">
    <location>
        <begin position="419"/>
        <end position="451"/>
    </location>
</feature>
<evidence type="ECO:0000259" key="3">
    <source>
        <dbReference type="PROSITE" id="PS50157"/>
    </source>
</evidence>
<evidence type="ECO:0000313" key="5">
    <source>
        <dbReference type="Proteomes" id="UP000028045"/>
    </source>
</evidence>
<keyword evidence="5" id="KW-1185">Reference proteome</keyword>
<accession>A0A084B7C7</accession>
<keyword evidence="1" id="KW-0862">Zinc</keyword>
<dbReference type="SUPFAM" id="SSF57667">
    <property type="entry name" value="beta-beta-alpha zinc fingers"/>
    <property type="match status" value="1"/>
</dbReference>
<sequence length="595" mass="64726">MEPVINPPMHNKPVGDYPQHPWSISGAYGTSSTTAGSSAASWNCPAQELSPFSIECSKAKVLMCMFYGEHVFNSKLHEGRSNWACPFGNCRDNFSDFNTLMLHAVTCGSDLTQSFYCNCCDRHDCFAFSPCSPGGSPSMCQRFRKLKNLLPRSRASSKPSSHASLDLGSPTSTTSLARVLAHPNLMHSPSSGEVRNRFPAGDTEAAMSPTTVSRDSPQTLRWTIFGGQLHGDSNSCELEGSEKPSELMETCMRYPEEAGDHFDGLSSFSSPPPSLFADMMNPHFRELSGDGPLMIDTAMADWTMPMVDLSSYGPMLQHDIGSPYSPTTASNFQHPTAYEASNHSCMVGQDLTASHEPAHASITLHSPENPFPSDEPNTACSGPLLNSSLTTERATVISPRPVGLQCEIPAATSSEFQFSGQSASSASDSSSSWLSTPRDSQSNQSTSANTSPTGSERFRCDFEGCTFTPGGNPDLAQQYLKKHRSTHGPDTFRCGGCGSLFKRKDNLRTHERKICNGMGAVRRDPRAQNTAGGAAPPTQENLAQLPRYQNLPTYVATPHYHEKLAANVPTNRNKSRDDMSSYLQQWDTKFNSSSR</sequence>
<dbReference type="InterPro" id="IPR036236">
    <property type="entry name" value="Znf_C2H2_sf"/>
</dbReference>
<feature type="region of interest" description="Disordered" evidence="2">
    <location>
        <begin position="523"/>
        <end position="544"/>
    </location>
</feature>
<proteinExistence type="predicted"/>
<protein>
    <recommendedName>
        <fullName evidence="3">C2H2-type domain-containing protein</fullName>
    </recommendedName>
</protein>
<feature type="compositionally biased region" description="Low complexity" evidence="2">
    <location>
        <begin position="151"/>
        <end position="164"/>
    </location>
</feature>
<feature type="compositionally biased region" description="Polar residues" evidence="2">
    <location>
        <begin position="581"/>
        <end position="595"/>
    </location>
</feature>
<dbReference type="InterPro" id="IPR013087">
    <property type="entry name" value="Znf_C2H2_type"/>
</dbReference>
<gene>
    <name evidence="4" type="ORF">S7711_11152</name>
</gene>
<feature type="region of interest" description="Disordered" evidence="2">
    <location>
        <begin position="419"/>
        <end position="455"/>
    </location>
</feature>
<feature type="compositionally biased region" description="Polar residues" evidence="2">
    <location>
        <begin position="375"/>
        <end position="385"/>
    </location>
</feature>
<evidence type="ECO:0000256" key="2">
    <source>
        <dbReference type="SAM" id="MobiDB-lite"/>
    </source>
</evidence>
<feature type="region of interest" description="Disordered" evidence="2">
    <location>
        <begin position="151"/>
        <end position="170"/>
    </location>
</feature>
<dbReference type="PROSITE" id="PS50157">
    <property type="entry name" value="ZINC_FINGER_C2H2_2"/>
    <property type="match status" value="1"/>
</dbReference>
<feature type="region of interest" description="Disordered" evidence="2">
    <location>
        <begin position="567"/>
        <end position="595"/>
    </location>
</feature>
<dbReference type="HOGENOM" id="CLU_458684_0_0_1"/>
<name>A0A084B7C7_STACB</name>
<feature type="domain" description="C2H2-type" evidence="3">
    <location>
        <begin position="492"/>
        <end position="520"/>
    </location>
</feature>
<reference evidence="4 5" key="1">
    <citation type="journal article" date="2014" name="BMC Genomics">
        <title>Comparative genome sequencing reveals chemotype-specific gene clusters in the toxigenic black mold Stachybotrys.</title>
        <authorList>
            <person name="Semeiks J."/>
            <person name="Borek D."/>
            <person name="Otwinowski Z."/>
            <person name="Grishin N.V."/>
        </authorList>
    </citation>
    <scope>NUCLEOTIDE SEQUENCE [LARGE SCALE GENOMIC DNA]</scope>
    <source>
        <strain evidence="5">CBS 109288 / IBT 7711</strain>
    </source>
</reference>
<evidence type="ECO:0000256" key="1">
    <source>
        <dbReference type="PROSITE-ProRule" id="PRU00042"/>
    </source>
</evidence>